<dbReference type="PROSITE" id="PS51019">
    <property type="entry name" value="REELIN"/>
    <property type="match status" value="1"/>
</dbReference>
<evidence type="ECO:0000259" key="10">
    <source>
        <dbReference type="PROSITE" id="PS51019"/>
    </source>
</evidence>
<keyword evidence="6 9" id="KW-0732">Signal</keyword>
<evidence type="ECO:0000256" key="1">
    <source>
        <dbReference type="ARBA" id="ARBA00004613"/>
    </source>
</evidence>
<evidence type="ECO:0000256" key="4">
    <source>
        <dbReference type="ARBA" id="ARBA00022529"/>
    </source>
</evidence>
<comment type="subcellular location">
    <subcellularLocation>
        <location evidence="1">Secreted</location>
    </subcellularLocation>
</comment>
<evidence type="ECO:0000256" key="3">
    <source>
        <dbReference type="ARBA" id="ARBA00022525"/>
    </source>
</evidence>
<dbReference type="GO" id="GO:0042742">
    <property type="term" value="P:defense response to bacterium"/>
    <property type="evidence" value="ECO:0007669"/>
    <property type="project" value="UniProtKB-KW"/>
</dbReference>
<dbReference type="CDD" id="cd08544">
    <property type="entry name" value="Reeler"/>
    <property type="match status" value="1"/>
</dbReference>
<evidence type="ECO:0000256" key="8">
    <source>
        <dbReference type="ARBA" id="ARBA00023022"/>
    </source>
</evidence>
<evidence type="ECO:0000313" key="11">
    <source>
        <dbReference type="EMBL" id="KAK7065487.1"/>
    </source>
</evidence>
<sequence>MAKTFSNVAKAVALLIFCLAVSVSGMSDHVPEAACQSMVPLGHNAQAQTSSPPYVLKVPQGRVPIGSEVNVVVAGMNPQIMFKGFFIKAFDQSTGQPIGSFTKAPKTINCDGTASGAHHAGPHLKESEVLAWSPPPNFKGSVIFMATIVMERTVFWTNVVSSPLVFA</sequence>
<evidence type="ECO:0000256" key="5">
    <source>
        <dbReference type="ARBA" id="ARBA00022588"/>
    </source>
</evidence>
<gene>
    <name evidence="11" type="ORF">SK128_007197</name>
</gene>
<keyword evidence="4" id="KW-0929">Antimicrobial</keyword>
<evidence type="ECO:0000256" key="9">
    <source>
        <dbReference type="SAM" id="SignalP"/>
    </source>
</evidence>
<dbReference type="GO" id="GO:0016020">
    <property type="term" value="C:membrane"/>
    <property type="evidence" value="ECO:0007669"/>
    <property type="project" value="TreeGrafter"/>
</dbReference>
<dbReference type="GO" id="GO:0045087">
    <property type="term" value="P:innate immune response"/>
    <property type="evidence" value="ECO:0007669"/>
    <property type="project" value="UniProtKB-KW"/>
</dbReference>
<dbReference type="InterPro" id="IPR051237">
    <property type="entry name" value="Ferric-chelate_Red/DefProt"/>
</dbReference>
<keyword evidence="3" id="KW-0964">Secreted</keyword>
<dbReference type="PANTHER" id="PTHR45828:SF9">
    <property type="entry name" value="CELL WALL INTEGRITY AND STRESS RESPONSE COMPONENT 4-LIKE-RELATED"/>
    <property type="match status" value="1"/>
</dbReference>
<feature type="signal peptide" evidence="9">
    <location>
        <begin position="1"/>
        <end position="25"/>
    </location>
</feature>
<proteinExistence type="inferred from homology"/>
<accession>A0AAN8WFU8</accession>
<keyword evidence="7" id="KW-0391">Immunity</keyword>
<reference evidence="11 12" key="1">
    <citation type="submission" date="2023-11" db="EMBL/GenBank/DDBJ databases">
        <title>Halocaridina rubra genome assembly.</title>
        <authorList>
            <person name="Smith C."/>
        </authorList>
    </citation>
    <scope>NUCLEOTIDE SEQUENCE [LARGE SCALE GENOMIC DNA]</scope>
    <source>
        <strain evidence="11">EP-1</strain>
        <tissue evidence="11">Whole</tissue>
    </source>
</reference>
<dbReference type="Gene3D" id="2.60.40.4060">
    <property type="entry name" value="Reeler domain"/>
    <property type="match status" value="1"/>
</dbReference>
<dbReference type="AlphaFoldDB" id="A0AAN8WFU8"/>
<dbReference type="InterPro" id="IPR002861">
    <property type="entry name" value="Reeler_dom"/>
</dbReference>
<organism evidence="11 12">
    <name type="scientific">Halocaridina rubra</name>
    <name type="common">Hawaiian red shrimp</name>
    <dbReference type="NCBI Taxonomy" id="373956"/>
    <lineage>
        <taxon>Eukaryota</taxon>
        <taxon>Metazoa</taxon>
        <taxon>Ecdysozoa</taxon>
        <taxon>Arthropoda</taxon>
        <taxon>Crustacea</taxon>
        <taxon>Multicrustacea</taxon>
        <taxon>Malacostraca</taxon>
        <taxon>Eumalacostraca</taxon>
        <taxon>Eucarida</taxon>
        <taxon>Decapoda</taxon>
        <taxon>Pleocyemata</taxon>
        <taxon>Caridea</taxon>
        <taxon>Atyoidea</taxon>
        <taxon>Atyidae</taxon>
        <taxon>Halocaridina</taxon>
    </lineage>
</organism>
<feature type="chain" id="PRO_5043050670" description="Reelin domain-containing protein" evidence="9">
    <location>
        <begin position="26"/>
        <end position="167"/>
    </location>
</feature>
<dbReference type="InterPro" id="IPR042307">
    <property type="entry name" value="Reeler_sf"/>
</dbReference>
<evidence type="ECO:0000313" key="12">
    <source>
        <dbReference type="Proteomes" id="UP001381693"/>
    </source>
</evidence>
<dbReference type="Pfam" id="PF02014">
    <property type="entry name" value="Reeler"/>
    <property type="match status" value="1"/>
</dbReference>
<dbReference type="Proteomes" id="UP001381693">
    <property type="component" value="Unassembled WGS sequence"/>
</dbReference>
<keyword evidence="8" id="KW-0044">Antibiotic</keyword>
<protein>
    <recommendedName>
        <fullName evidence="10">Reelin domain-containing protein</fullName>
    </recommendedName>
</protein>
<dbReference type="PANTHER" id="PTHR45828">
    <property type="entry name" value="CYTOCHROME B561/FERRIC REDUCTASE TRANSMEMBRANE"/>
    <property type="match status" value="1"/>
</dbReference>
<evidence type="ECO:0000256" key="6">
    <source>
        <dbReference type="ARBA" id="ARBA00022729"/>
    </source>
</evidence>
<feature type="domain" description="Reelin" evidence="10">
    <location>
        <begin position="12"/>
        <end position="167"/>
    </location>
</feature>
<evidence type="ECO:0000256" key="2">
    <source>
        <dbReference type="ARBA" id="ARBA00008501"/>
    </source>
</evidence>
<name>A0AAN8WFU8_HALRR</name>
<keyword evidence="12" id="KW-1185">Reference proteome</keyword>
<comment type="similarity">
    <text evidence="2">Belongs to the insect defense protein family.</text>
</comment>
<dbReference type="EMBL" id="JAXCGZ010020773">
    <property type="protein sequence ID" value="KAK7065487.1"/>
    <property type="molecule type" value="Genomic_DNA"/>
</dbReference>
<evidence type="ECO:0000256" key="7">
    <source>
        <dbReference type="ARBA" id="ARBA00022859"/>
    </source>
</evidence>
<dbReference type="GO" id="GO:0005576">
    <property type="term" value="C:extracellular region"/>
    <property type="evidence" value="ECO:0007669"/>
    <property type="project" value="UniProtKB-SubCell"/>
</dbReference>
<keyword evidence="5" id="KW-0399">Innate immunity</keyword>
<comment type="caution">
    <text evidence="11">The sequence shown here is derived from an EMBL/GenBank/DDBJ whole genome shotgun (WGS) entry which is preliminary data.</text>
</comment>